<evidence type="ECO:0000256" key="2">
    <source>
        <dbReference type="ARBA" id="ARBA00008773"/>
    </source>
</evidence>
<keyword evidence="7" id="KW-0325">Glycoprotein</keyword>
<sequence>MRTAAIITAVLAVAAPRLALASGSLGFALGAKQPDGRCKSRADYEADFRAIRAAAGSSIVRVYAAGQCDTAREILPAAKKEDFRVILGIWPDTEESFAADKDAILRHSPGYEAQVYAVTVGSESLYRGNFSREELADKIKDVKEAAPHFKIGTADSWNKYQDDTADAVVRHADILLVNAFSYWQCQTRDNATACFFDSIMQAFGRIQSVSGSTDEPELWVGETGWPSDGAKYQGAVPGHDNAEDFYSSSVCGMVGWGFNVFFFEAFDEPWKPHAIGQDGSEAPEVHWGGMYADRIAKYSLKC</sequence>
<keyword evidence="8" id="KW-0326">Glycosidase</keyword>
<evidence type="ECO:0000256" key="5">
    <source>
        <dbReference type="ARBA" id="ARBA00022729"/>
    </source>
</evidence>
<organism evidence="14 15">
    <name type="scientific">Colletotrichum chlorophyti</name>
    <dbReference type="NCBI Taxonomy" id="708187"/>
    <lineage>
        <taxon>Eukaryota</taxon>
        <taxon>Fungi</taxon>
        <taxon>Dikarya</taxon>
        <taxon>Ascomycota</taxon>
        <taxon>Pezizomycotina</taxon>
        <taxon>Sordariomycetes</taxon>
        <taxon>Hypocreomycetidae</taxon>
        <taxon>Glomerellales</taxon>
        <taxon>Glomerellaceae</taxon>
        <taxon>Colletotrichum</taxon>
    </lineage>
</organism>
<dbReference type="InterPro" id="IPR017853">
    <property type="entry name" value="GH"/>
</dbReference>
<comment type="caution">
    <text evidence="14">The sequence shown here is derived from an EMBL/GenBank/DDBJ whole genome shotgun (WGS) entry which is preliminary data.</text>
</comment>
<dbReference type="Gene3D" id="3.20.20.80">
    <property type="entry name" value="Glycosidases"/>
    <property type="match status" value="1"/>
</dbReference>
<keyword evidence="3" id="KW-0134">Cell wall</keyword>
<evidence type="ECO:0000256" key="6">
    <source>
        <dbReference type="ARBA" id="ARBA00022801"/>
    </source>
</evidence>
<dbReference type="InterPro" id="IPR000490">
    <property type="entry name" value="Glyco_hydro_17"/>
</dbReference>
<dbReference type="EC" id="3.2.1.58" evidence="10"/>
<dbReference type="GO" id="GO:0009986">
    <property type="term" value="C:cell surface"/>
    <property type="evidence" value="ECO:0007669"/>
    <property type="project" value="TreeGrafter"/>
</dbReference>
<dbReference type="PANTHER" id="PTHR16631:SF26">
    <property type="entry name" value="GLUCAN 1,3-BETA-GLUCOSIDASE"/>
    <property type="match status" value="1"/>
</dbReference>
<dbReference type="GO" id="GO:0042973">
    <property type="term" value="F:glucan endo-1,3-beta-D-glucosidase activity"/>
    <property type="evidence" value="ECO:0007669"/>
    <property type="project" value="TreeGrafter"/>
</dbReference>
<protein>
    <recommendedName>
        <fullName evidence="10">glucan 1,3-beta-glucosidase</fullName>
        <ecNumber evidence="10">3.2.1.58</ecNumber>
    </recommendedName>
    <alternativeName>
        <fullName evidence="11">Exo-1,3-beta-glucanase</fullName>
    </alternativeName>
</protein>
<dbReference type="GO" id="GO:0071555">
    <property type="term" value="P:cell wall organization"/>
    <property type="evidence" value="ECO:0007669"/>
    <property type="project" value="TreeGrafter"/>
</dbReference>
<evidence type="ECO:0000256" key="3">
    <source>
        <dbReference type="ARBA" id="ARBA00022512"/>
    </source>
</evidence>
<evidence type="ECO:0000256" key="11">
    <source>
        <dbReference type="ARBA" id="ARBA00041761"/>
    </source>
</evidence>
<dbReference type="EMBL" id="MPGH01000135">
    <property type="protein sequence ID" value="OLN86095.1"/>
    <property type="molecule type" value="Genomic_DNA"/>
</dbReference>
<evidence type="ECO:0000256" key="10">
    <source>
        <dbReference type="ARBA" id="ARBA00038929"/>
    </source>
</evidence>
<dbReference type="GO" id="GO:0005975">
    <property type="term" value="P:carbohydrate metabolic process"/>
    <property type="evidence" value="ECO:0007669"/>
    <property type="project" value="InterPro"/>
</dbReference>
<evidence type="ECO:0000256" key="4">
    <source>
        <dbReference type="ARBA" id="ARBA00022525"/>
    </source>
</evidence>
<proteinExistence type="inferred from homology"/>
<dbReference type="Proteomes" id="UP000186583">
    <property type="component" value="Unassembled WGS sequence"/>
</dbReference>
<dbReference type="AlphaFoldDB" id="A0A1Q8RP36"/>
<keyword evidence="5 13" id="KW-0732">Signal</keyword>
<evidence type="ECO:0000313" key="15">
    <source>
        <dbReference type="Proteomes" id="UP000186583"/>
    </source>
</evidence>
<name>A0A1Q8RP36_9PEZI</name>
<keyword evidence="4" id="KW-0964">Secreted</keyword>
<comment type="similarity">
    <text evidence="2 12">Belongs to the glycosyl hydrolase 17 family.</text>
</comment>
<dbReference type="SUPFAM" id="SSF51445">
    <property type="entry name" value="(Trans)glycosidases"/>
    <property type="match status" value="1"/>
</dbReference>
<evidence type="ECO:0000256" key="9">
    <source>
        <dbReference type="ARBA" id="ARBA00036824"/>
    </source>
</evidence>
<dbReference type="OrthoDB" id="1293114at2759"/>
<evidence type="ECO:0000256" key="8">
    <source>
        <dbReference type="ARBA" id="ARBA00023295"/>
    </source>
</evidence>
<evidence type="ECO:0000256" key="12">
    <source>
        <dbReference type="RuleBase" id="RU004335"/>
    </source>
</evidence>
<evidence type="ECO:0000256" key="1">
    <source>
        <dbReference type="ARBA" id="ARBA00004191"/>
    </source>
</evidence>
<dbReference type="GO" id="GO:0009277">
    <property type="term" value="C:fungal-type cell wall"/>
    <property type="evidence" value="ECO:0007669"/>
    <property type="project" value="TreeGrafter"/>
</dbReference>
<dbReference type="GO" id="GO:0005576">
    <property type="term" value="C:extracellular region"/>
    <property type="evidence" value="ECO:0007669"/>
    <property type="project" value="TreeGrafter"/>
</dbReference>
<comment type="subcellular location">
    <subcellularLocation>
        <location evidence="1">Secreted</location>
        <location evidence="1">Cell wall</location>
    </subcellularLocation>
</comment>
<accession>A0A1Q8RP36</accession>
<dbReference type="InterPro" id="IPR050732">
    <property type="entry name" value="Beta-glucan_modifiers"/>
</dbReference>
<keyword evidence="15" id="KW-1185">Reference proteome</keyword>
<dbReference type="PANTHER" id="PTHR16631">
    <property type="entry name" value="GLUCAN 1,3-BETA-GLUCOSIDASE"/>
    <property type="match status" value="1"/>
</dbReference>
<comment type="catalytic activity">
    <reaction evidence="9">
        <text>Successive hydrolysis of beta-D-glucose units from the non-reducing ends of (1-&gt;3)-beta-D-glucans, releasing alpha-glucose.</text>
        <dbReference type="EC" id="3.2.1.58"/>
    </reaction>
</comment>
<feature type="signal peptide" evidence="13">
    <location>
        <begin position="1"/>
        <end position="21"/>
    </location>
</feature>
<keyword evidence="6" id="KW-0378">Hydrolase</keyword>
<dbReference type="STRING" id="708187.A0A1Q8RP36"/>
<evidence type="ECO:0000256" key="7">
    <source>
        <dbReference type="ARBA" id="ARBA00023180"/>
    </source>
</evidence>
<gene>
    <name evidence="14" type="ORF">CCHL11_05273</name>
</gene>
<evidence type="ECO:0000256" key="13">
    <source>
        <dbReference type="SAM" id="SignalP"/>
    </source>
</evidence>
<feature type="chain" id="PRO_5012277046" description="glucan 1,3-beta-glucosidase" evidence="13">
    <location>
        <begin position="22"/>
        <end position="302"/>
    </location>
</feature>
<dbReference type="GO" id="GO:0004338">
    <property type="term" value="F:glucan exo-1,3-beta-glucosidase activity"/>
    <property type="evidence" value="ECO:0007669"/>
    <property type="project" value="UniProtKB-EC"/>
</dbReference>
<reference evidence="14 15" key="1">
    <citation type="submission" date="2016-11" db="EMBL/GenBank/DDBJ databases">
        <title>Draft Genome Assembly of Colletotrichum chlorophyti a pathogen of herbaceous plants.</title>
        <authorList>
            <person name="Gan P."/>
            <person name="Narusaka M."/>
            <person name="Tsushima A."/>
            <person name="Narusaka Y."/>
            <person name="Takano Y."/>
            <person name="Shirasu K."/>
        </authorList>
    </citation>
    <scope>NUCLEOTIDE SEQUENCE [LARGE SCALE GENOMIC DNA]</scope>
    <source>
        <strain evidence="14 15">NTL11</strain>
    </source>
</reference>
<dbReference type="Pfam" id="PF00332">
    <property type="entry name" value="Glyco_hydro_17"/>
    <property type="match status" value="1"/>
</dbReference>
<evidence type="ECO:0000313" key="14">
    <source>
        <dbReference type="EMBL" id="OLN86095.1"/>
    </source>
</evidence>